<evidence type="ECO:0000256" key="1">
    <source>
        <dbReference type="SAM" id="MobiDB-lite"/>
    </source>
</evidence>
<dbReference type="PANTHER" id="PTHR14919">
    <property type="entry name" value="KPL2-RELATED"/>
    <property type="match status" value="1"/>
</dbReference>
<gene>
    <name evidence="3" type="ORF">BSAL_54790</name>
</gene>
<feature type="region of interest" description="Disordered" evidence="1">
    <location>
        <begin position="890"/>
        <end position="912"/>
    </location>
</feature>
<dbReference type="Proteomes" id="UP000051952">
    <property type="component" value="Unassembled WGS sequence"/>
</dbReference>
<dbReference type="EMBL" id="CYKH01000144">
    <property type="protein sequence ID" value="CUE73089.1"/>
    <property type="molecule type" value="Genomic_DNA"/>
</dbReference>
<proteinExistence type="predicted"/>
<reference evidence="4" key="1">
    <citation type="submission" date="2015-09" db="EMBL/GenBank/DDBJ databases">
        <authorList>
            <consortium name="Pathogen Informatics"/>
        </authorList>
    </citation>
    <scope>NUCLEOTIDE SEQUENCE [LARGE SCALE GENOMIC DNA]</scope>
    <source>
        <strain evidence="4">Lake Konstanz</strain>
    </source>
</reference>
<dbReference type="Gene3D" id="1.10.238.10">
    <property type="entry name" value="EF-hand"/>
    <property type="match status" value="1"/>
</dbReference>
<feature type="region of interest" description="Disordered" evidence="1">
    <location>
        <begin position="425"/>
        <end position="457"/>
    </location>
</feature>
<evidence type="ECO:0000313" key="3">
    <source>
        <dbReference type="EMBL" id="CUE73089.1"/>
    </source>
</evidence>
<dbReference type="InterPro" id="IPR011992">
    <property type="entry name" value="EF-hand-dom_pair"/>
</dbReference>
<feature type="compositionally biased region" description="Pro residues" evidence="1">
    <location>
        <begin position="447"/>
        <end position="457"/>
    </location>
</feature>
<accession>A0A0S4IM97</accession>
<protein>
    <recommendedName>
        <fullName evidence="2">CPC1/SPEF2 domain-containing protein</fullName>
    </recommendedName>
</protein>
<dbReference type="Gene3D" id="3.40.50.300">
    <property type="entry name" value="P-loop containing nucleotide triphosphate hydrolases"/>
    <property type="match status" value="1"/>
</dbReference>
<dbReference type="InterPro" id="IPR052634">
    <property type="entry name" value="Sperm_flagellar-bone_growth"/>
</dbReference>
<dbReference type="InterPro" id="IPR027417">
    <property type="entry name" value="P-loop_NTPase"/>
</dbReference>
<sequence>MAQSEQDACASYVAMLQSRRSEEEASRNSRAQRRANTVAFNNEMYKRRAGAIRRRAMEEKLGMTSQKEQELFEELSALSKWRHVMYENIAHREEQHQDAAKNQVTLHRDHLANVQQHETAQFKETIRDDKERFDAVLQATVEAKKKDVLNCCRSVVNDVVLAVEEHIAFIGKHGLDGRNAVPKILSDALARNAAFPTNPDLVKASLVQNHVDLTLYTDKSTSATVTDRSQSNSKLFVSLVHKMLNLQYPKPPPFRPKRPTPFPIVAIVGPKFSGKTIISEAVAQSLGMVCLSDVTLIRDAISEFEELTPTDWSDATSAELLDLGRECQESLLNGKPISVELLSRLVLFRLKHLPEDCSGVILDGSPANVEGFESLEKVLSGYDKTRLASIPDELLAPLLDDISIDDMVFNVEKVEAPIVDAAGAPGAKKDAKAAKPKGKKDEHEEPLPPIDLPEVEPVPPLSEEEEEAIAACERDTDVSALHSVIHLDCPAEELFRRFAGLRVDVETGVVYHLTNNPPPPERLPFLVHKDRSEASTAKIHKMVEDHIEEWSECLEWLNRYDGLVHNMDSNKPVPELTTAVLDMANLAADNAGIFYQRYCLAEEVRQRQQELEVLFQERQANREAARKQLAAIYIERGADLPVELQEPLKSSEPVYLTLPPQVPPLFLEQLHHFNQFYGGCINDSHGILQGLMRTVFEYGNSCEAYVAAYWQQPDPKQGLLDAFLGEFNQMQPALRRDVQGKEELHLRAEQLTEQLFNAVEKRRDECNQLIEALHHRGALIDAWSDSVRATGITLIQAEVERFFLVRNLSLVYFSALRNDPCSIEDELLELVPQLKLVVQEAVVDPKAAKDKKAPPPKKGGKVADEAQDKIPEDIFTPAVDKALQIMKHTSERLSASQPQAAAGAKGGKDKKGAAEVVQPEAPTVHILAAPIVTEELEAAMHRIHTIVAFVKELIRIGSHRAESVKAKLLGELRRKQIVQASAVNSAVFEIRCAIEEERPVLYYLHIGCDTFNIETSRVLATIADAVAISGVPFAGLAAPPVQDVNLLTSLTRNRVLSLIKSFRLLAPQYNIHKEDFILIVHPSDYVDAIPKANARSLKALSPDALFDRFDINNCGAIDWRDFLVHLLFWCEPFSTESSLFESMEGSSQSLGIEGPSLMQLFDMHADIGNEPLAHEEFLDTPLFFDGEMAEDRLTAYLDVLWEIFREAGPDGILDVVYPDVLLTFLSPDPQPLRGVQKAFVVAALPGDETCSASLEALDRVFHLNAACPRNMFMYDPHDAALLQSLFPIGHDTLVFNDACKTHVGRVLFNGTRMFHRKLFV</sequence>
<dbReference type="SUPFAM" id="SSF47473">
    <property type="entry name" value="EF-hand"/>
    <property type="match status" value="1"/>
</dbReference>
<keyword evidence="4" id="KW-1185">Reference proteome</keyword>
<organism evidence="3 4">
    <name type="scientific">Bodo saltans</name>
    <name type="common">Flagellated protozoan</name>
    <dbReference type="NCBI Taxonomy" id="75058"/>
    <lineage>
        <taxon>Eukaryota</taxon>
        <taxon>Discoba</taxon>
        <taxon>Euglenozoa</taxon>
        <taxon>Kinetoplastea</taxon>
        <taxon>Metakinetoplastina</taxon>
        <taxon>Eubodonida</taxon>
        <taxon>Bodonidae</taxon>
        <taxon>Bodo</taxon>
    </lineage>
</organism>
<feature type="domain" description="CPC1/SPEF2" evidence="2">
    <location>
        <begin position="64"/>
        <end position="161"/>
    </location>
</feature>
<name>A0A0S4IM97_BODSA</name>
<feature type="compositionally biased region" description="Basic and acidic residues" evidence="1">
    <location>
        <begin position="427"/>
        <end position="446"/>
    </location>
</feature>
<dbReference type="VEuPathDB" id="TriTrypDB:BSAL_54790"/>
<dbReference type="PANTHER" id="PTHR14919:SF0">
    <property type="entry name" value="SPERM FLAGELLAR PROTEIN 2"/>
    <property type="match status" value="1"/>
</dbReference>
<evidence type="ECO:0000313" key="4">
    <source>
        <dbReference type="Proteomes" id="UP000051952"/>
    </source>
</evidence>
<dbReference type="SUPFAM" id="SSF52540">
    <property type="entry name" value="P-loop containing nucleoside triphosphate hydrolases"/>
    <property type="match status" value="1"/>
</dbReference>
<evidence type="ECO:0000259" key="2">
    <source>
        <dbReference type="Pfam" id="PF22946"/>
    </source>
</evidence>
<dbReference type="InterPro" id="IPR054517">
    <property type="entry name" value="SPEF2_D5"/>
</dbReference>
<feature type="region of interest" description="Disordered" evidence="1">
    <location>
        <begin position="845"/>
        <end position="864"/>
    </location>
</feature>
<dbReference type="OMA" id="CAPEEVF"/>
<dbReference type="OrthoDB" id="62528at2759"/>
<dbReference type="Pfam" id="PF22946">
    <property type="entry name" value="SPEF2_D5"/>
    <property type="match status" value="1"/>
</dbReference>